<proteinExistence type="predicted"/>
<sequence length="218" mass="24907">MGEKHAYRKLFNEGSVMFVLYHEPVEAELSAWAKSVFGVTKLEELHLLPDPVSFNNYVERLYYRVNQLKDKIYEIQEEIENIKVQLLVPLVGEISKYQFPPSIRCHLNGGGTASAFHKDGDAKYKISANSLNLWIPLTRVWGNNSIHIEQSMNSGNFREVILSPGEILLFDAFNLTHGSFPNDTNSSRISLDIRFVPNDITLAQKLGLYANYPIQKYK</sequence>
<keyword evidence="3" id="KW-1185">Reference proteome</keyword>
<accession>D2QBX2</accession>
<keyword evidence="1" id="KW-0175">Coiled coil</keyword>
<dbReference type="STRING" id="504472.Slin_3705"/>
<feature type="coiled-coil region" evidence="1">
    <location>
        <begin position="58"/>
        <end position="85"/>
    </location>
</feature>
<dbReference type="EMBL" id="CP001769">
    <property type="protein sequence ID" value="ADB39707.1"/>
    <property type="molecule type" value="Genomic_DNA"/>
</dbReference>
<dbReference type="SUPFAM" id="SSF51197">
    <property type="entry name" value="Clavaminate synthase-like"/>
    <property type="match status" value="1"/>
</dbReference>
<evidence type="ECO:0000313" key="3">
    <source>
        <dbReference type="Proteomes" id="UP000002028"/>
    </source>
</evidence>
<evidence type="ECO:0000313" key="2">
    <source>
        <dbReference type="EMBL" id="ADB39707.1"/>
    </source>
</evidence>
<dbReference type="HOGENOM" id="CLU_089611_0_0_10"/>
<dbReference type="AlphaFoldDB" id="D2QBX2"/>
<dbReference type="eggNOG" id="COG5285">
    <property type="taxonomic scope" value="Bacteria"/>
</dbReference>
<dbReference type="KEGG" id="sli:Slin_3705"/>
<name>D2QBX2_SPILD</name>
<organism evidence="2 3">
    <name type="scientific">Spirosoma linguale (strain ATCC 33905 / DSM 74 / LMG 10896 / Claus 1)</name>
    <dbReference type="NCBI Taxonomy" id="504472"/>
    <lineage>
        <taxon>Bacteria</taxon>
        <taxon>Pseudomonadati</taxon>
        <taxon>Bacteroidota</taxon>
        <taxon>Cytophagia</taxon>
        <taxon>Cytophagales</taxon>
        <taxon>Cytophagaceae</taxon>
        <taxon>Spirosoma</taxon>
    </lineage>
</organism>
<evidence type="ECO:0008006" key="4">
    <source>
        <dbReference type="Google" id="ProtNLM"/>
    </source>
</evidence>
<evidence type="ECO:0000256" key="1">
    <source>
        <dbReference type="SAM" id="Coils"/>
    </source>
</evidence>
<protein>
    <recommendedName>
        <fullName evidence="4">Phytanoyl-CoA dioxygenase</fullName>
    </recommendedName>
</protein>
<dbReference type="Proteomes" id="UP000002028">
    <property type="component" value="Chromosome"/>
</dbReference>
<reference evidence="2 3" key="1">
    <citation type="journal article" date="2010" name="Stand. Genomic Sci.">
        <title>Complete genome sequence of Spirosoma linguale type strain (1).</title>
        <authorList>
            <person name="Lail K."/>
            <person name="Sikorski J."/>
            <person name="Saunders E."/>
            <person name="Lapidus A."/>
            <person name="Glavina Del Rio T."/>
            <person name="Copeland A."/>
            <person name="Tice H."/>
            <person name="Cheng J.-F."/>
            <person name="Lucas S."/>
            <person name="Nolan M."/>
            <person name="Bruce D."/>
            <person name="Goodwin L."/>
            <person name="Pitluck S."/>
            <person name="Ivanova N."/>
            <person name="Mavromatis K."/>
            <person name="Ovchinnikova G."/>
            <person name="Pati A."/>
            <person name="Chen A."/>
            <person name="Palaniappan K."/>
            <person name="Land M."/>
            <person name="Hauser L."/>
            <person name="Chang Y.-J."/>
            <person name="Jeffries C.D."/>
            <person name="Chain P."/>
            <person name="Brettin T."/>
            <person name="Detter J.C."/>
            <person name="Schuetze A."/>
            <person name="Rohde M."/>
            <person name="Tindall B.J."/>
            <person name="Goeker M."/>
            <person name="Bristow J."/>
            <person name="Eisen J.A."/>
            <person name="Markowitz V."/>
            <person name="Hugenholtz P."/>
            <person name="Kyrpides N.C."/>
            <person name="Klenk H.-P."/>
            <person name="Chen F."/>
        </authorList>
    </citation>
    <scope>NUCLEOTIDE SEQUENCE [LARGE SCALE GENOMIC DNA]</scope>
    <source>
        <strain evidence="3">ATCC 33905 / DSM 74 / LMG 10896 / Claus 1</strain>
    </source>
</reference>
<dbReference type="Gene3D" id="2.60.120.620">
    <property type="entry name" value="q2cbj1_9rhob like domain"/>
    <property type="match status" value="1"/>
</dbReference>
<gene>
    <name evidence="2" type="ordered locus">Slin_3705</name>
</gene>